<dbReference type="InterPro" id="IPR050266">
    <property type="entry name" value="AB_hydrolase_sf"/>
</dbReference>
<evidence type="ECO:0000256" key="1">
    <source>
        <dbReference type="ARBA" id="ARBA00022801"/>
    </source>
</evidence>
<feature type="domain" description="AB hydrolase-1" evidence="2">
    <location>
        <begin position="29"/>
        <end position="262"/>
    </location>
</feature>
<dbReference type="Proteomes" id="UP000627292">
    <property type="component" value="Unassembled WGS sequence"/>
</dbReference>
<dbReference type="PRINTS" id="PR00111">
    <property type="entry name" value="ABHYDROLASE"/>
</dbReference>
<reference evidence="3" key="1">
    <citation type="journal article" date="2014" name="Int. J. Syst. Evol. Microbiol.">
        <title>Complete genome sequence of Corynebacterium casei LMG S-19264T (=DSM 44701T), isolated from a smear-ripened cheese.</title>
        <authorList>
            <consortium name="US DOE Joint Genome Institute (JGI-PGF)"/>
            <person name="Walter F."/>
            <person name="Albersmeier A."/>
            <person name="Kalinowski J."/>
            <person name="Ruckert C."/>
        </authorList>
    </citation>
    <scope>NUCLEOTIDE SEQUENCE</scope>
    <source>
        <strain evidence="3">CGMCC 1.15290</strain>
    </source>
</reference>
<dbReference type="InterPro" id="IPR000073">
    <property type="entry name" value="AB_hydrolase_1"/>
</dbReference>
<reference evidence="3" key="2">
    <citation type="submission" date="2020-09" db="EMBL/GenBank/DDBJ databases">
        <authorList>
            <person name="Sun Q."/>
            <person name="Zhou Y."/>
        </authorList>
    </citation>
    <scope>NUCLEOTIDE SEQUENCE</scope>
    <source>
        <strain evidence="3">CGMCC 1.15290</strain>
    </source>
</reference>
<dbReference type="GO" id="GO:0016020">
    <property type="term" value="C:membrane"/>
    <property type="evidence" value="ECO:0007669"/>
    <property type="project" value="TreeGrafter"/>
</dbReference>
<gene>
    <name evidence="3" type="primary">yisY</name>
    <name evidence="3" type="ORF">GCM10011379_01640</name>
</gene>
<dbReference type="AlphaFoldDB" id="A0A917IMP9"/>
<dbReference type="Pfam" id="PF00561">
    <property type="entry name" value="Abhydrolase_1"/>
    <property type="match status" value="1"/>
</dbReference>
<sequence>MPASAGRAEYIEVEPNVKLHVTDLGEGRPIVLIHGWPLNDAMYEYQYQYLVNKGFRVIGISLRGFGKSDRPYGRYDFDVFSDDIKVVLDKLKIENAVLGGFSMGGAVVIHYMAKYNGAHIGKLALFGAAAPSWKQRDGYPYGISEEGAAGLIKTTETNRQQLIAGFGKGFGATENSIPEPLAKWLESISSDASPYATTQAIAALRNLDLRPVLGKINVPVAIFHGTKDKLCEFAFAEQLQKGIKNAYIVKFENSGHALFLEEMEKFNSELEKFSKL</sequence>
<evidence type="ECO:0000313" key="4">
    <source>
        <dbReference type="Proteomes" id="UP000627292"/>
    </source>
</evidence>
<keyword evidence="1 3" id="KW-0378">Hydrolase</keyword>
<dbReference type="InterPro" id="IPR029058">
    <property type="entry name" value="AB_hydrolase_fold"/>
</dbReference>
<evidence type="ECO:0000259" key="2">
    <source>
        <dbReference type="Pfam" id="PF00561"/>
    </source>
</evidence>
<dbReference type="PANTHER" id="PTHR43798:SF31">
    <property type="entry name" value="AB HYDROLASE SUPERFAMILY PROTEIN YCLE"/>
    <property type="match status" value="1"/>
</dbReference>
<dbReference type="SUPFAM" id="SSF53474">
    <property type="entry name" value="alpha/beta-Hydrolases"/>
    <property type="match status" value="1"/>
</dbReference>
<comment type="caution">
    <text evidence="3">The sequence shown here is derived from an EMBL/GenBank/DDBJ whole genome shotgun (WGS) entry which is preliminary data.</text>
</comment>
<dbReference type="PRINTS" id="PR00412">
    <property type="entry name" value="EPOXHYDRLASE"/>
</dbReference>
<name>A0A917IMP9_9BACT</name>
<organism evidence="3 4">
    <name type="scientific">Filimonas zeae</name>
    <dbReference type="NCBI Taxonomy" id="1737353"/>
    <lineage>
        <taxon>Bacteria</taxon>
        <taxon>Pseudomonadati</taxon>
        <taxon>Bacteroidota</taxon>
        <taxon>Chitinophagia</taxon>
        <taxon>Chitinophagales</taxon>
        <taxon>Chitinophagaceae</taxon>
        <taxon>Filimonas</taxon>
    </lineage>
</organism>
<accession>A0A917IMP9</accession>
<dbReference type="EMBL" id="BMIB01000001">
    <property type="protein sequence ID" value="GGH57211.1"/>
    <property type="molecule type" value="Genomic_DNA"/>
</dbReference>
<dbReference type="InterPro" id="IPR000639">
    <property type="entry name" value="Epox_hydrolase-like"/>
</dbReference>
<proteinExistence type="predicted"/>
<dbReference type="GO" id="GO:0016787">
    <property type="term" value="F:hydrolase activity"/>
    <property type="evidence" value="ECO:0007669"/>
    <property type="project" value="UniProtKB-KW"/>
</dbReference>
<protein>
    <submittedName>
        <fullName evidence="3">AB hydrolase superfamily protein YisY</fullName>
    </submittedName>
</protein>
<dbReference type="PANTHER" id="PTHR43798">
    <property type="entry name" value="MONOACYLGLYCEROL LIPASE"/>
    <property type="match status" value="1"/>
</dbReference>
<dbReference type="Gene3D" id="3.40.50.1820">
    <property type="entry name" value="alpha/beta hydrolase"/>
    <property type="match status" value="1"/>
</dbReference>
<evidence type="ECO:0000313" key="3">
    <source>
        <dbReference type="EMBL" id="GGH57211.1"/>
    </source>
</evidence>
<keyword evidence="4" id="KW-1185">Reference proteome</keyword>